<keyword evidence="1" id="KW-1133">Transmembrane helix</keyword>
<accession>A0ABY6FJL4</accession>
<name>A0ABY6FJL4_9PSED</name>
<evidence type="ECO:0000313" key="2">
    <source>
        <dbReference type="EMBL" id="UXZ98117.1"/>
    </source>
</evidence>
<evidence type="ECO:0000313" key="3">
    <source>
        <dbReference type="Proteomes" id="UP001063228"/>
    </source>
</evidence>
<protein>
    <submittedName>
        <fullName evidence="2">Uncharacterized protein</fullName>
    </submittedName>
</protein>
<dbReference type="EMBL" id="CP081201">
    <property type="protein sequence ID" value="UXZ98117.1"/>
    <property type="molecule type" value="Genomic_DNA"/>
</dbReference>
<evidence type="ECO:0000256" key="1">
    <source>
        <dbReference type="SAM" id="Phobius"/>
    </source>
</evidence>
<gene>
    <name evidence="2" type="ORF">K3169_09705</name>
</gene>
<organism evidence="2 3">
    <name type="scientific">Pseudomonas phytophila</name>
    <dbReference type="NCBI Taxonomy" id="2867264"/>
    <lineage>
        <taxon>Bacteria</taxon>
        <taxon>Pseudomonadati</taxon>
        <taxon>Pseudomonadota</taxon>
        <taxon>Gammaproteobacteria</taxon>
        <taxon>Pseudomonadales</taxon>
        <taxon>Pseudomonadaceae</taxon>
        <taxon>Pseudomonas</taxon>
    </lineage>
</organism>
<feature type="transmembrane region" description="Helical" evidence="1">
    <location>
        <begin position="12"/>
        <end position="29"/>
    </location>
</feature>
<keyword evidence="1" id="KW-0812">Transmembrane</keyword>
<reference evidence="2" key="1">
    <citation type="submission" date="2021-08" db="EMBL/GenBank/DDBJ databases">
        <title>Complete genome sequence of Pseudomonas phytophila.</title>
        <authorList>
            <person name="Weir B.S."/>
            <person name="Templeton M.D."/>
            <person name="Arshed S."/>
            <person name="Andersen M.T."/>
            <person name="Jayaraman J."/>
        </authorList>
    </citation>
    <scope>NUCLEOTIDE SEQUENCE</scope>
    <source>
        <strain evidence="2">ICMP 23753</strain>
    </source>
</reference>
<feature type="transmembrane region" description="Helical" evidence="1">
    <location>
        <begin position="41"/>
        <end position="63"/>
    </location>
</feature>
<proteinExistence type="predicted"/>
<keyword evidence="3" id="KW-1185">Reference proteome</keyword>
<sequence>MKLTAGMRNFLFWIFILLFIVATDTLIYLSMLLDFNDAPQLIFVFSLYLLAYLAVLTLMVAAWQSLHKLLAVKPLPAQKIKLTYELTFEDHERVKAFLSEIRN</sequence>
<dbReference type="Proteomes" id="UP001063228">
    <property type="component" value="Chromosome"/>
</dbReference>
<dbReference type="RefSeq" id="WP_263271242.1">
    <property type="nucleotide sequence ID" value="NZ_CP081201.1"/>
</dbReference>
<keyword evidence="1" id="KW-0472">Membrane</keyword>